<reference evidence="1 2" key="1">
    <citation type="submission" date="2020-08" db="EMBL/GenBank/DDBJ databases">
        <title>Hymenobacter sp.</title>
        <authorList>
            <person name="Kim M.K."/>
        </authorList>
    </citation>
    <scope>NUCLEOTIDE SEQUENCE [LARGE SCALE GENOMIC DNA]</scope>
    <source>
        <strain evidence="1 2">BT507</strain>
    </source>
</reference>
<dbReference type="Proteomes" id="UP000622017">
    <property type="component" value="Unassembled WGS sequence"/>
</dbReference>
<dbReference type="EMBL" id="JACSCY010000001">
    <property type="protein sequence ID" value="MBC6609600.1"/>
    <property type="molecule type" value="Genomic_DNA"/>
</dbReference>
<evidence type="ECO:0000313" key="2">
    <source>
        <dbReference type="Proteomes" id="UP000622017"/>
    </source>
</evidence>
<comment type="caution">
    <text evidence="1">The sequence shown here is derived from an EMBL/GenBank/DDBJ whole genome shotgun (WGS) entry which is preliminary data.</text>
</comment>
<sequence length="138" mass="16544">MAVAHLLNTFFDWEKQTQARAHEYYLTIWLVAPDFAHNSQVVWGRRERVTWYQDMDDEPVVDGPPLPLEYQQLPGAERLIWQPHRWEELIAEDDHPLGWPAWALKRFHHFYTTEEGARYLVVQTGWRWAGRRPATTIY</sequence>
<keyword evidence="2" id="KW-1185">Reference proteome</keyword>
<organism evidence="1 2">
    <name type="scientific">Hymenobacter citatus</name>
    <dbReference type="NCBI Taxonomy" id="2763506"/>
    <lineage>
        <taxon>Bacteria</taxon>
        <taxon>Pseudomonadati</taxon>
        <taxon>Bacteroidota</taxon>
        <taxon>Cytophagia</taxon>
        <taxon>Cytophagales</taxon>
        <taxon>Hymenobacteraceae</taxon>
        <taxon>Hymenobacter</taxon>
    </lineage>
</organism>
<proteinExistence type="predicted"/>
<dbReference type="RefSeq" id="WP_187317904.1">
    <property type="nucleotide sequence ID" value="NZ_JACSCY010000001.1"/>
</dbReference>
<evidence type="ECO:0000313" key="1">
    <source>
        <dbReference type="EMBL" id="MBC6609600.1"/>
    </source>
</evidence>
<protein>
    <submittedName>
        <fullName evidence="1">Uncharacterized protein</fullName>
    </submittedName>
</protein>
<accession>A0ABR7MEW9</accession>
<gene>
    <name evidence="1" type="ORF">H8B15_01620</name>
</gene>
<name>A0ABR7MEW9_9BACT</name>